<dbReference type="AlphaFoldDB" id="D3B0U7"/>
<dbReference type="EMBL" id="ADBJ01000008">
    <property type="protein sequence ID" value="EFA84921.1"/>
    <property type="molecule type" value="Genomic_DNA"/>
</dbReference>
<reference evidence="2 3" key="1">
    <citation type="journal article" date="2011" name="Genome Res.">
        <title>Phylogeny-wide analysis of social amoeba genomes highlights ancient origins for complex intercellular communication.</title>
        <authorList>
            <person name="Heidel A.J."/>
            <person name="Lawal H.M."/>
            <person name="Felder M."/>
            <person name="Schilde C."/>
            <person name="Helps N.R."/>
            <person name="Tunggal B."/>
            <person name="Rivero F."/>
            <person name="John U."/>
            <person name="Schleicher M."/>
            <person name="Eichinger L."/>
            <person name="Platzer M."/>
            <person name="Noegel A.A."/>
            <person name="Schaap P."/>
            <person name="Gloeckner G."/>
        </authorList>
    </citation>
    <scope>NUCLEOTIDE SEQUENCE [LARGE SCALE GENOMIC DNA]</scope>
    <source>
        <strain evidence="3">ATCC 26659 / Pp 5 / PN500</strain>
    </source>
</reference>
<accession>D3B0U7</accession>
<name>D3B0U7_HETP5</name>
<dbReference type="Proteomes" id="UP000001396">
    <property type="component" value="Unassembled WGS sequence"/>
</dbReference>
<feature type="compositionally biased region" description="Basic and acidic residues" evidence="1">
    <location>
        <begin position="178"/>
        <end position="187"/>
    </location>
</feature>
<proteinExistence type="predicted"/>
<organism evidence="2 3">
    <name type="scientific">Heterostelium pallidum (strain ATCC 26659 / Pp 5 / PN500)</name>
    <name type="common">Cellular slime mold</name>
    <name type="synonym">Polysphondylium pallidum</name>
    <dbReference type="NCBI Taxonomy" id="670386"/>
    <lineage>
        <taxon>Eukaryota</taxon>
        <taxon>Amoebozoa</taxon>
        <taxon>Evosea</taxon>
        <taxon>Eumycetozoa</taxon>
        <taxon>Dictyostelia</taxon>
        <taxon>Acytosteliales</taxon>
        <taxon>Acytosteliaceae</taxon>
        <taxon>Heterostelium</taxon>
    </lineage>
</organism>
<feature type="compositionally biased region" description="Polar residues" evidence="1">
    <location>
        <begin position="166"/>
        <end position="177"/>
    </location>
</feature>
<dbReference type="RefSeq" id="XP_020437031.1">
    <property type="nucleotide sequence ID" value="XM_020572914.1"/>
</dbReference>
<dbReference type="GeneID" id="31357440"/>
<dbReference type="InParanoid" id="D3B0U7"/>
<feature type="compositionally biased region" description="Basic and acidic residues" evidence="1">
    <location>
        <begin position="73"/>
        <end position="99"/>
    </location>
</feature>
<evidence type="ECO:0000256" key="1">
    <source>
        <dbReference type="SAM" id="MobiDB-lite"/>
    </source>
</evidence>
<gene>
    <name evidence="2" type="ORF">PPL_01914</name>
</gene>
<protein>
    <submittedName>
        <fullName evidence="2">Uncharacterized protein</fullName>
    </submittedName>
</protein>
<evidence type="ECO:0000313" key="3">
    <source>
        <dbReference type="Proteomes" id="UP000001396"/>
    </source>
</evidence>
<sequence>MPANSEEAKLRKKQNRSEKEKNRTQFFKEWNSTGPTLTKQSATLENILDQLISKTSQDSQNSISSLANYPDASPKERYATVQSNRRELDNDRQSIDSERREIERERREIERDEALLKEREERLKKILKEREESLKKILKEREEDLKQRKKLLNLKEKQLNEREQANSESQVNISRRNQLQERRETIHRNANNTGDRSNFGGKIEINFASDIEKKDVTIGQLIQAIVDAQTRTQQSLELFRRGLQQSREIIGQLVESLRGLPSATDFLQTLPHDNPYRRSLMYWCISNFKHHDHLNIVNKENIINIFYVSQTTVYRLNPENTNINNLHRILYTPNTKKVHFTEDQIDKWYEVMDGVLPFLSGRDFRLQAMTNEAFYQKVRDECARIGIPPPSENYMYTRFLREELIHHTKYDAVCKDCAELKKLETIVNTRRNGVAYPADSEKGKKMAKLKLHQTIAVVQRQLYSQQKVDVINDLDGTSAIILMDFSQLSHQQSLRQALIISVYCHKDNASYFNYVSYVAPTTTTKNDPAFVKISTFQRDTDIPLYTVDQVIELIRTMRNHYAEVACPTHKVPKSPTTMKNISKCHRFIFDVANNRIIAYEYSGKQGPPLMFVANNDFIQKVVDDDPRLNDELDYLLEA</sequence>
<feature type="region of interest" description="Disordered" evidence="1">
    <location>
        <begin position="160"/>
        <end position="199"/>
    </location>
</feature>
<comment type="caution">
    <text evidence="2">The sequence shown here is derived from an EMBL/GenBank/DDBJ whole genome shotgun (WGS) entry which is preliminary data.</text>
</comment>
<keyword evidence="3" id="KW-1185">Reference proteome</keyword>
<feature type="region of interest" description="Disordered" evidence="1">
    <location>
        <begin position="55"/>
        <end position="99"/>
    </location>
</feature>
<feature type="region of interest" description="Disordered" evidence="1">
    <location>
        <begin position="1"/>
        <end position="37"/>
    </location>
</feature>
<evidence type="ECO:0000313" key="2">
    <source>
        <dbReference type="EMBL" id="EFA84921.1"/>
    </source>
</evidence>
<feature type="compositionally biased region" description="Polar residues" evidence="1">
    <location>
        <begin position="55"/>
        <end position="67"/>
    </location>
</feature>